<reference evidence="2 3" key="1">
    <citation type="journal article" date="2018" name="Int. J. Syst. Evol. Microbiol.">
        <title>Planococcus salinus sp. nov., a moderately halophilic bacterium isolated from a saline-alkali soil.</title>
        <authorList>
            <person name="Gan L."/>
        </authorList>
    </citation>
    <scope>NUCLEOTIDE SEQUENCE [LARGE SCALE GENOMIC DNA]</scope>
    <source>
        <strain evidence="2 3">LCB217</strain>
    </source>
</reference>
<dbReference type="InterPro" id="IPR011049">
    <property type="entry name" value="Serralysin-like_metalloprot_C"/>
</dbReference>
<dbReference type="AlphaFoldDB" id="A0A3M8P974"/>
<organism evidence="2 3">
    <name type="scientific">Planococcus salinus</name>
    <dbReference type="NCBI Taxonomy" id="1848460"/>
    <lineage>
        <taxon>Bacteria</taxon>
        <taxon>Bacillati</taxon>
        <taxon>Bacillota</taxon>
        <taxon>Bacilli</taxon>
        <taxon>Bacillales</taxon>
        <taxon>Caryophanaceae</taxon>
        <taxon>Planococcus</taxon>
    </lineage>
</organism>
<name>A0A3M8P974_9BACL</name>
<dbReference type="EMBL" id="RIAX01000003">
    <property type="protein sequence ID" value="RNF39981.1"/>
    <property type="molecule type" value="Genomic_DNA"/>
</dbReference>
<feature type="region of interest" description="Disordered" evidence="1">
    <location>
        <begin position="59"/>
        <end position="97"/>
    </location>
</feature>
<gene>
    <name evidence="2" type="ORF">EEX84_04890</name>
</gene>
<feature type="compositionally biased region" description="Basic and acidic residues" evidence="1">
    <location>
        <begin position="67"/>
        <end position="87"/>
    </location>
</feature>
<evidence type="ECO:0000256" key="1">
    <source>
        <dbReference type="SAM" id="MobiDB-lite"/>
    </source>
</evidence>
<sequence length="97" mass="11089">MLLKKASRFCGWLFCMSACCICARRRNSRVIRRNSTAIGRNSLVIRRNSTAIGRNSTRIRRNSPFPRKPEEASHSPRRMATKDEDQVHQSGCVGIRV</sequence>
<proteinExistence type="predicted"/>
<evidence type="ECO:0000313" key="3">
    <source>
        <dbReference type="Proteomes" id="UP000275473"/>
    </source>
</evidence>
<keyword evidence="3" id="KW-1185">Reference proteome</keyword>
<dbReference type="SUPFAM" id="SSF101967">
    <property type="entry name" value="Adhesin YadA, collagen-binding domain"/>
    <property type="match status" value="1"/>
</dbReference>
<protein>
    <submittedName>
        <fullName evidence="2">Uncharacterized protein</fullName>
    </submittedName>
</protein>
<accession>A0A3M8P974</accession>
<evidence type="ECO:0000313" key="2">
    <source>
        <dbReference type="EMBL" id="RNF39981.1"/>
    </source>
</evidence>
<dbReference type="Proteomes" id="UP000275473">
    <property type="component" value="Unassembled WGS sequence"/>
</dbReference>
<comment type="caution">
    <text evidence="2">The sequence shown here is derived from an EMBL/GenBank/DDBJ whole genome shotgun (WGS) entry which is preliminary data.</text>
</comment>